<evidence type="ECO:0000256" key="2">
    <source>
        <dbReference type="SAM" id="SignalP"/>
    </source>
</evidence>
<dbReference type="RefSeq" id="WP_158463999.1">
    <property type="nucleotide sequence ID" value="NZ_VZAD01000077.1"/>
</dbReference>
<dbReference type="OrthoDB" id="603275at2"/>
<dbReference type="AlphaFoldDB" id="A0A6A7WD25"/>
<feature type="region of interest" description="Disordered" evidence="1">
    <location>
        <begin position="972"/>
        <end position="999"/>
    </location>
</feature>
<dbReference type="Pfam" id="PF13620">
    <property type="entry name" value="CarboxypepD_reg"/>
    <property type="match status" value="1"/>
</dbReference>
<comment type="caution">
    <text evidence="4">The sequence shown here is derived from an EMBL/GenBank/DDBJ whole genome shotgun (WGS) entry which is preliminary data.</text>
</comment>
<gene>
    <name evidence="4" type="ORF">F7D20_10565</name>
</gene>
<name>A0A6A7WD25_9BACT</name>
<evidence type="ECO:0000256" key="1">
    <source>
        <dbReference type="SAM" id="MobiDB-lite"/>
    </source>
</evidence>
<organism evidence="4 5">
    <name type="scientific">Segatella copri</name>
    <dbReference type="NCBI Taxonomy" id="165179"/>
    <lineage>
        <taxon>Bacteria</taxon>
        <taxon>Pseudomonadati</taxon>
        <taxon>Bacteroidota</taxon>
        <taxon>Bacteroidia</taxon>
        <taxon>Bacteroidales</taxon>
        <taxon>Prevotellaceae</taxon>
        <taxon>Segatella</taxon>
    </lineage>
</organism>
<protein>
    <submittedName>
        <fullName evidence="4">Outer membrane beta-barrel protein</fullName>
    </submittedName>
</protein>
<feature type="compositionally biased region" description="Low complexity" evidence="1">
    <location>
        <begin position="972"/>
        <end position="985"/>
    </location>
</feature>
<reference evidence="4 5" key="1">
    <citation type="submission" date="2019-09" db="EMBL/GenBank/DDBJ databases">
        <title>Distinct polysaccharide growth profiles of human intestinal Prevotella copri isolates.</title>
        <authorList>
            <person name="Fehlner-Peach H."/>
            <person name="Magnabosco C."/>
            <person name="Raghavan V."/>
            <person name="Scher J.U."/>
            <person name="Tett A."/>
            <person name="Cox L.M."/>
            <person name="Gottsegen C."/>
            <person name="Watters A."/>
            <person name="Wiltshire- Gordon J.D."/>
            <person name="Segata N."/>
            <person name="Bonneau R."/>
            <person name="Littman D.R."/>
        </authorList>
    </citation>
    <scope>NUCLEOTIDE SEQUENCE [LARGE SCALE GENOMIC DNA]</scope>
    <source>
        <strain evidence="5">iAQ1173</strain>
    </source>
</reference>
<feature type="domain" description="Outer membrane protein beta-barrel" evidence="3">
    <location>
        <begin position="638"/>
        <end position="810"/>
    </location>
</feature>
<dbReference type="SUPFAM" id="SSF49478">
    <property type="entry name" value="Cna protein B-type domain"/>
    <property type="match status" value="1"/>
</dbReference>
<dbReference type="InterPro" id="IPR041700">
    <property type="entry name" value="OMP_b-brl_3"/>
</dbReference>
<sequence length="999" mass="112336">MRKSVLTLLLLFSAMMMQAQQHLITGAIIDKGTNDPVEASTVQLLRADSTYISGAISDENGLFSLQAPEDGSYLLKITSVGYKPTVRRIMMTQGKDLAMGKININAEAIMLKAATVTAMAKKVVLKEDTFVYNSAAYRTPEGSTIEELVKRLPGAEVSDDGSIKINGKEVKKILVDGKEFMTGDTKTALKNLPTSIIDKIKAYDEKSDLAKVTGIDDGEEETVLDFGVKRGMNKGLIANMDLSMGTKQRYSERGMAAYFNDRNRLMMFASANNTNDMGFPGGGGPGGWGFNKQGLNASKMLGLNYNYENKDKLKMDASLRWNHSDGDISSTVASENFVSQNSSFSNSRAKNFSRSNSWDGRFRLEWTPDTMTNIMFRPSFTIKSSDALARSLSAQFNADPYQITNDPLEDAARAELGLEDVSTSKSLLQQAGALVNLQSSSSISYSESENLRGMLQYNRRLSAMGRNITVRTDASYGKTDANSLSLTNAYMYLVDVANGNETDHYNTYRYNVTPTRNYSYSLQATYSEPLWRATFLQLSYKFTYKYSKTDRSTYNFSDFSDEEANQWASITPEYRGWGNYLGTLRSPLDEYFDSDQSRFSEYKNYIHEMQLMMRFVRPKYNLSFGAMLQPQRSNFIYDYMGQHIETTRNVTNFSPALDFRYRFSMVSNLRINYRGTTSQPSMTDLLDITDDSNPLNIKKGNPGLKPSFTHNFRLFYNDYIEKHQRALMTFVNFSMTRNSISDMVTYDDKTGGRTTQPENINGNWNARGAFMFNTAIDSAGVWNINTFTTLAYTNAVGYLSLDGKTSQKNTTKQTQVGERIAMGYRNNWLEVNLNGTLNYNHARNKLQASSNMNTWQFSYGPSITATMPWGMSLSTDLSQSSRRGYSDKSMNTNELVWNAQLSQGFLKGKPLTVMIQFYDLLHQQSTLSRALTAMARTDTEYNSINSYAMLHVIYRLNIIGGKQARETMRYGGRPDFGGRPFNGGRPPMGPPPGGGHRRF</sequence>
<keyword evidence="5" id="KW-1185">Reference proteome</keyword>
<dbReference type="Gene3D" id="2.60.40.1120">
    <property type="entry name" value="Carboxypeptidase-like, regulatory domain"/>
    <property type="match status" value="1"/>
</dbReference>
<feature type="chain" id="PRO_5025577974" evidence="2">
    <location>
        <begin position="20"/>
        <end position="999"/>
    </location>
</feature>
<evidence type="ECO:0000313" key="4">
    <source>
        <dbReference type="EMBL" id="MQP12384.1"/>
    </source>
</evidence>
<evidence type="ECO:0000259" key="3">
    <source>
        <dbReference type="Pfam" id="PF14905"/>
    </source>
</evidence>
<accession>A0A6A7WD25</accession>
<dbReference type="Proteomes" id="UP000384372">
    <property type="component" value="Unassembled WGS sequence"/>
</dbReference>
<dbReference type="SUPFAM" id="SSF56935">
    <property type="entry name" value="Porins"/>
    <property type="match status" value="1"/>
</dbReference>
<dbReference type="Pfam" id="PF14905">
    <property type="entry name" value="OMP_b-brl_3"/>
    <property type="match status" value="1"/>
</dbReference>
<feature type="signal peptide" evidence="2">
    <location>
        <begin position="1"/>
        <end position="19"/>
    </location>
</feature>
<keyword evidence="2" id="KW-0732">Signal</keyword>
<evidence type="ECO:0000313" key="5">
    <source>
        <dbReference type="Proteomes" id="UP000384372"/>
    </source>
</evidence>
<proteinExistence type="predicted"/>
<dbReference type="EMBL" id="VZAD01000077">
    <property type="protein sequence ID" value="MQP12384.1"/>
    <property type="molecule type" value="Genomic_DNA"/>
</dbReference>